<keyword evidence="5 6" id="KW-0472">Membrane</keyword>
<evidence type="ECO:0000256" key="6">
    <source>
        <dbReference type="SAM" id="Phobius"/>
    </source>
</evidence>
<feature type="transmembrane region" description="Helical" evidence="6">
    <location>
        <begin position="162"/>
        <end position="184"/>
    </location>
</feature>
<feature type="transmembrane region" description="Helical" evidence="6">
    <location>
        <begin position="76"/>
        <end position="96"/>
    </location>
</feature>
<dbReference type="eggNOG" id="COG2814">
    <property type="taxonomic scope" value="Bacteria"/>
</dbReference>
<feature type="transmembrane region" description="Helical" evidence="6">
    <location>
        <begin position="338"/>
        <end position="357"/>
    </location>
</feature>
<dbReference type="InterPro" id="IPR005828">
    <property type="entry name" value="MFS_sugar_transport-like"/>
</dbReference>
<keyword evidence="9" id="KW-1185">Reference proteome</keyword>
<keyword evidence="3 6" id="KW-0812">Transmembrane</keyword>
<dbReference type="GO" id="GO:0016020">
    <property type="term" value="C:membrane"/>
    <property type="evidence" value="ECO:0007669"/>
    <property type="project" value="UniProtKB-SubCell"/>
</dbReference>
<dbReference type="SUPFAM" id="SSF103473">
    <property type="entry name" value="MFS general substrate transporter"/>
    <property type="match status" value="1"/>
</dbReference>
<feature type="transmembrane region" description="Helical" evidence="6">
    <location>
        <begin position="103"/>
        <end position="123"/>
    </location>
</feature>
<keyword evidence="2" id="KW-0813">Transport</keyword>
<gene>
    <name evidence="8" type="ordered locus">Dgeo_1326</name>
</gene>
<evidence type="ECO:0000256" key="2">
    <source>
        <dbReference type="ARBA" id="ARBA00022448"/>
    </source>
</evidence>
<dbReference type="CDD" id="cd17316">
    <property type="entry name" value="MFS_SV2_like"/>
    <property type="match status" value="1"/>
</dbReference>
<evidence type="ECO:0000313" key="8">
    <source>
        <dbReference type="EMBL" id="ABF45622.1"/>
    </source>
</evidence>
<dbReference type="Pfam" id="PF00083">
    <property type="entry name" value="Sugar_tr"/>
    <property type="match status" value="1"/>
</dbReference>
<dbReference type="PROSITE" id="PS50850">
    <property type="entry name" value="MFS"/>
    <property type="match status" value="1"/>
</dbReference>
<dbReference type="PANTHER" id="PTHR23511">
    <property type="entry name" value="SYNAPTIC VESICLE GLYCOPROTEIN 2"/>
    <property type="match status" value="1"/>
</dbReference>
<dbReference type="GO" id="GO:0022857">
    <property type="term" value="F:transmembrane transporter activity"/>
    <property type="evidence" value="ECO:0007669"/>
    <property type="project" value="InterPro"/>
</dbReference>
<dbReference type="KEGG" id="dge:Dgeo_1326"/>
<evidence type="ECO:0000313" key="9">
    <source>
        <dbReference type="Proteomes" id="UP000002431"/>
    </source>
</evidence>
<feature type="transmembrane region" description="Helical" evidence="6">
    <location>
        <begin position="275"/>
        <end position="296"/>
    </location>
</feature>
<evidence type="ECO:0000256" key="1">
    <source>
        <dbReference type="ARBA" id="ARBA00004141"/>
    </source>
</evidence>
<dbReference type="Proteomes" id="UP000002431">
    <property type="component" value="Chromosome"/>
</dbReference>
<accession>Q1IYR2</accession>
<evidence type="ECO:0000259" key="7">
    <source>
        <dbReference type="PROSITE" id="PS50850"/>
    </source>
</evidence>
<sequence>MLLVTYTRRVMTALPKAVSLDDAIDRLGLGRFQWRLLAICGLTWAADAMEVLLMGFALPGISVAFGLTRGSADATLLLTATFAGMLVGALFWGWLADRVGRRAVFLTTVSLGVVFGLCGAFAPGVTWLIFARFLTGFAIGGTLPVDYAMMAEFVPTAWRGRFLVYLESFWALGTVAVAALAWWLSTLFEPAQAWRWLLGLAALPGVIGLLARLGIPDSPRSLLVRGREPEARGALLRVARANGTTLPEVPLVVPPAAPRVTPAALFQGMLRRRTVLLALIWFGLSLGYYGIFSWLPSYLRAQGLELGAVYRTTLLLALAQIPGYVLAASLVEKIGRRATLVGYLASSALGAYLFLLAGTPGAVLATSALLSFALLGAWGALYAYTPELFPTPLRTTGMGFVSGMARLASVLSPSVGALLLTGQLGVALTLFAACFALAALCGWAIGIETRGRKLPETLLPENGA</sequence>
<dbReference type="InterPro" id="IPR036259">
    <property type="entry name" value="MFS_trans_sf"/>
</dbReference>
<name>Q1IYR2_DEIGD</name>
<feature type="transmembrane region" description="Helical" evidence="6">
    <location>
        <begin position="196"/>
        <end position="215"/>
    </location>
</feature>
<comment type="subcellular location">
    <subcellularLocation>
        <location evidence="1">Membrane</location>
        <topology evidence="1">Multi-pass membrane protein</topology>
    </subcellularLocation>
</comment>
<evidence type="ECO:0000256" key="4">
    <source>
        <dbReference type="ARBA" id="ARBA00022989"/>
    </source>
</evidence>
<organism evidence="8 9">
    <name type="scientific">Deinococcus geothermalis (strain DSM 11300 / CIP 105573 / AG-3a)</name>
    <dbReference type="NCBI Taxonomy" id="319795"/>
    <lineage>
        <taxon>Bacteria</taxon>
        <taxon>Thermotogati</taxon>
        <taxon>Deinococcota</taxon>
        <taxon>Deinococci</taxon>
        <taxon>Deinococcales</taxon>
        <taxon>Deinococcaceae</taxon>
        <taxon>Deinococcus</taxon>
    </lineage>
</organism>
<proteinExistence type="predicted"/>
<feature type="transmembrane region" description="Helical" evidence="6">
    <location>
        <begin position="36"/>
        <end position="56"/>
    </location>
</feature>
<reference evidence="8" key="1">
    <citation type="submission" date="2006-04" db="EMBL/GenBank/DDBJ databases">
        <title>Complete sequence of chromosome of Deinococcus geothermalis DSM 11300.</title>
        <authorList>
            <consortium name="US DOE Joint Genome Institute"/>
            <person name="Copeland A."/>
            <person name="Lucas S."/>
            <person name="Lapidus A."/>
            <person name="Barry K."/>
            <person name="Detter J.C."/>
            <person name="Glavina del Rio T."/>
            <person name="Hammon N."/>
            <person name="Israni S."/>
            <person name="Dalin E."/>
            <person name="Tice H."/>
            <person name="Pitluck S."/>
            <person name="Brettin T."/>
            <person name="Bruce D."/>
            <person name="Han C."/>
            <person name="Tapia R."/>
            <person name="Saunders E."/>
            <person name="Gilna P."/>
            <person name="Schmutz J."/>
            <person name="Larimer F."/>
            <person name="Land M."/>
            <person name="Hauser L."/>
            <person name="Kyrpides N."/>
            <person name="Kim E."/>
            <person name="Daly M.J."/>
            <person name="Fredrickson J.K."/>
            <person name="Makarova K.S."/>
            <person name="Gaidamakova E.K."/>
            <person name="Zhai M."/>
            <person name="Richardson P."/>
        </authorList>
    </citation>
    <scope>NUCLEOTIDE SEQUENCE</scope>
    <source>
        <strain evidence="8">DSM 11300</strain>
    </source>
</reference>
<feature type="transmembrane region" description="Helical" evidence="6">
    <location>
        <begin position="426"/>
        <end position="445"/>
    </location>
</feature>
<evidence type="ECO:0000256" key="5">
    <source>
        <dbReference type="ARBA" id="ARBA00023136"/>
    </source>
</evidence>
<dbReference type="HOGENOM" id="CLU_001265_46_6_0"/>
<protein>
    <submittedName>
        <fullName evidence="8">Major facilitator superfamily MFS_1</fullName>
    </submittedName>
</protein>
<feature type="transmembrane region" description="Helical" evidence="6">
    <location>
        <begin position="397"/>
        <end position="420"/>
    </location>
</feature>
<dbReference type="Gene3D" id="1.20.1250.20">
    <property type="entry name" value="MFS general substrate transporter like domains"/>
    <property type="match status" value="1"/>
</dbReference>
<evidence type="ECO:0000256" key="3">
    <source>
        <dbReference type="ARBA" id="ARBA00022692"/>
    </source>
</evidence>
<dbReference type="AlphaFoldDB" id="Q1IYR2"/>
<dbReference type="STRING" id="319795.Dgeo_1326"/>
<keyword evidence="4 6" id="KW-1133">Transmembrane helix</keyword>
<feature type="transmembrane region" description="Helical" evidence="6">
    <location>
        <begin position="129"/>
        <end position="150"/>
    </location>
</feature>
<dbReference type="PANTHER" id="PTHR23511:SF34">
    <property type="entry name" value="SYNAPTIC VESICLE GLYCOPROTEIN 2"/>
    <property type="match status" value="1"/>
</dbReference>
<dbReference type="InterPro" id="IPR020846">
    <property type="entry name" value="MFS_dom"/>
</dbReference>
<dbReference type="EMBL" id="CP000359">
    <property type="protein sequence ID" value="ABF45622.1"/>
    <property type="molecule type" value="Genomic_DNA"/>
</dbReference>
<feature type="domain" description="Major facilitator superfamily (MFS) profile" evidence="7">
    <location>
        <begin position="36"/>
        <end position="450"/>
    </location>
</feature>
<feature type="transmembrane region" description="Helical" evidence="6">
    <location>
        <begin position="363"/>
        <end position="385"/>
    </location>
</feature>
<feature type="transmembrane region" description="Helical" evidence="6">
    <location>
        <begin position="308"/>
        <end position="331"/>
    </location>
</feature>